<dbReference type="GO" id="GO:0042597">
    <property type="term" value="C:periplasmic space"/>
    <property type="evidence" value="ECO:0007669"/>
    <property type="project" value="UniProtKB-SubCell"/>
</dbReference>
<organism evidence="2 3">
    <name type="scientific">Simplicispira suum</name>
    <dbReference type="NCBI Taxonomy" id="2109915"/>
    <lineage>
        <taxon>Bacteria</taxon>
        <taxon>Pseudomonadati</taxon>
        <taxon>Pseudomonadota</taxon>
        <taxon>Betaproteobacteria</taxon>
        <taxon>Burkholderiales</taxon>
        <taxon>Comamonadaceae</taxon>
        <taxon>Simplicispira</taxon>
    </lineage>
</organism>
<sequence length="189" mass="20143">MLDKEGRAVPDAVVVLYPASPGAPPVASKVTIGQQRMRFLPPVTVVAPGSTLHFTNLDRWDHHIRGTTAALGFADPRAGADFELRLAGAEAGASGGEAEVTVDKPGPILLGCHLHSSMRGHVFVSDSAWTVKTDDDGIARFGAVPEGAVQLRVWHPEQLVELPRRNLQVGAAPVLDSVQLSVVPRRKRS</sequence>
<evidence type="ECO:0000256" key="1">
    <source>
        <dbReference type="ARBA" id="ARBA00004418"/>
    </source>
</evidence>
<reference evidence="2 3" key="1">
    <citation type="submission" date="2018-03" db="EMBL/GenBank/DDBJ databases">
        <title>Genome sequencing of Simplicispira sp.</title>
        <authorList>
            <person name="Kim S.-J."/>
            <person name="Heo J."/>
            <person name="Kwon S.-W."/>
        </authorList>
    </citation>
    <scope>NUCLEOTIDE SEQUENCE [LARGE SCALE GENOMIC DNA]</scope>
    <source>
        <strain evidence="2 3">SC1-8</strain>
    </source>
</reference>
<dbReference type="EMBL" id="CP027669">
    <property type="protein sequence ID" value="AVO43228.1"/>
    <property type="molecule type" value="Genomic_DNA"/>
</dbReference>
<dbReference type="Proteomes" id="UP000239326">
    <property type="component" value="Chromosome"/>
</dbReference>
<keyword evidence="3" id="KW-1185">Reference proteome</keyword>
<name>A0A2S0N503_9BURK</name>
<dbReference type="SUPFAM" id="SSF49503">
    <property type="entry name" value="Cupredoxins"/>
    <property type="match status" value="1"/>
</dbReference>
<dbReference type="OrthoDB" id="9772097at2"/>
<gene>
    <name evidence="2" type="ORF">C6571_11590</name>
</gene>
<dbReference type="InterPro" id="IPR008972">
    <property type="entry name" value="Cupredoxin"/>
</dbReference>
<protein>
    <submittedName>
        <fullName evidence="2">Plastocyanin</fullName>
    </submittedName>
</protein>
<dbReference type="KEGG" id="simp:C6571_11590"/>
<comment type="subcellular location">
    <subcellularLocation>
        <location evidence="1">Periplasm</location>
    </subcellularLocation>
</comment>
<dbReference type="AlphaFoldDB" id="A0A2S0N503"/>
<dbReference type="Gene3D" id="2.60.40.420">
    <property type="entry name" value="Cupredoxins - blue copper proteins"/>
    <property type="match status" value="1"/>
</dbReference>
<proteinExistence type="predicted"/>
<evidence type="ECO:0000313" key="2">
    <source>
        <dbReference type="EMBL" id="AVO43228.1"/>
    </source>
</evidence>
<accession>A0A2S0N503</accession>
<evidence type="ECO:0000313" key="3">
    <source>
        <dbReference type="Proteomes" id="UP000239326"/>
    </source>
</evidence>